<keyword evidence="5" id="KW-1185">Reference proteome</keyword>
<dbReference type="SUPFAM" id="SSF55331">
    <property type="entry name" value="Tautomerase/MIF"/>
    <property type="match status" value="1"/>
</dbReference>
<name>A0A829YES5_9GAMM</name>
<dbReference type="Gene3D" id="3.30.429.10">
    <property type="entry name" value="Macrophage Migration Inhibitory Factor"/>
    <property type="match status" value="1"/>
</dbReference>
<evidence type="ECO:0000256" key="1">
    <source>
        <dbReference type="ARBA" id="ARBA00006723"/>
    </source>
</evidence>
<dbReference type="Pfam" id="PF01361">
    <property type="entry name" value="Tautomerase"/>
    <property type="match status" value="1"/>
</dbReference>
<protein>
    <recommendedName>
        <fullName evidence="3">4-oxalocrotonate tautomerase-like domain-containing protein</fullName>
    </recommendedName>
</protein>
<evidence type="ECO:0000313" key="4">
    <source>
        <dbReference type="EMBL" id="GFE81784.1"/>
    </source>
</evidence>
<dbReference type="RefSeq" id="WP_161813395.1">
    <property type="nucleotide sequence ID" value="NZ_BLJN01000003.1"/>
</dbReference>
<dbReference type="InterPro" id="IPR004370">
    <property type="entry name" value="4-OT-like_dom"/>
</dbReference>
<dbReference type="PANTHER" id="PTHR35530">
    <property type="entry name" value="TAUTOMERASE-RELATED"/>
    <property type="match status" value="1"/>
</dbReference>
<dbReference type="GO" id="GO:0016853">
    <property type="term" value="F:isomerase activity"/>
    <property type="evidence" value="ECO:0007669"/>
    <property type="project" value="UniProtKB-KW"/>
</dbReference>
<comment type="similarity">
    <text evidence="1">Belongs to the 4-oxalocrotonate tautomerase family.</text>
</comment>
<evidence type="ECO:0000256" key="2">
    <source>
        <dbReference type="ARBA" id="ARBA00023235"/>
    </source>
</evidence>
<feature type="domain" description="4-oxalocrotonate tautomerase-like" evidence="3">
    <location>
        <begin position="2"/>
        <end position="56"/>
    </location>
</feature>
<organism evidence="4 5">
    <name type="scientific">Steroidobacter agaridevorans</name>
    <dbReference type="NCBI Taxonomy" id="2695856"/>
    <lineage>
        <taxon>Bacteria</taxon>
        <taxon>Pseudomonadati</taxon>
        <taxon>Pseudomonadota</taxon>
        <taxon>Gammaproteobacteria</taxon>
        <taxon>Steroidobacterales</taxon>
        <taxon>Steroidobacteraceae</taxon>
        <taxon>Steroidobacter</taxon>
    </lineage>
</organism>
<dbReference type="InterPro" id="IPR014347">
    <property type="entry name" value="Tautomerase/MIF_sf"/>
</dbReference>
<sequence>MPIIQVNILAGRSPELKAELAAKITEVVSQTLQAKPETIRVLLQEYADGEWFVAGKAMPVVKPPGS</sequence>
<dbReference type="EMBL" id="BLJN01000003">
    <property type="protein sequence ID" value="GFE81784.1"/>
    <property type="molecule type" value="Genomic_DNA"/>
</dbReference>
<proteinExistence type="inferred from homology"/>
<comment type="caution">
    <text evidence="4">The sequence shown here is derived from an EMBL/GenBank/DDBJ whole genome shotgun (WGS) entry which is preliminary data.</text>
</comment>
<gene>
    <name evidence="4" type="ORF">GCM10011487_37840</name>
</gene>
<keyword evidence="2" id="KW-0413">Isomerase</keyword>
<reference evidence="5" key="1">
    <citation type="submission" date="2020-01" db="EMBL/GenBank/DDBJ databases">
        <title>'Steroidobacter agaridevorans' sp. nov., agar-degrading bacteria isolated from rhizosphere soils.</title>
        <authorList>
            <person name="Ikenaga M."/>
            <person name="Kataoka M."/>
            <person name="Murouchi A."/>
            <person name="Katsuragi S."/>
            <person name="Sakai M."/>
        </authorList>
    </citation>
    <scope>NUCLEOTIDE SEQUENCE [LARGE SCALE GENOMIC DNA]</scope>
    <source>
        <strain evidence="5">YU21-B</strain>
    </source>
</reference>
<dbReference type="Proteomes" id="UP000445000">
    <property type="component" value="Unassembled WGS sequence"/>
</dbReference>
<dbReference type="PANTHER" id="PTHR35530:SF1">
    <property type="entry name" value="2-HYDROXYMUCONATE TAUTOMERASE"/>
    <property type="match status" value="1"/>
</dbReference>
<evidence type="ECO:0000259" key="3">
    <source>
        <dbReference type="Pfam" id="PF01361"/>
    </source>
</evidence>
<evidence type="ECO:0000313" key="5">
    <source>
        <dbReference type="Proteomes" id="UP000445000"/>
    </source>
</evidence>
<accession>A0A829YES5</accession>
<dbReference type="AlphaFoldDB" id="A0A829YES5"/>